<evidence type="ECO:0000256" key="1">
    <source>
        <dbReference type="ARBA" id="ARBA00004167"/>
    </source>
</evidence>
<keyword evidence="2 6" id="KW-0812">Transmembrane</keyword>
<dbReference type="AlphaFoldDB" id="A0A1I2ZK60"/>
<keyword evidence="8" id="KW-1185">Reference proteome</keyword>
<feature type="compositionally biased region" description="Basic and acidic residues" evidence="5">
    <location>
        <begin position="112"/>
        <end position="151"/>
    </location>
</feature>
<dbReference type="Gene3D" id="3.30.1150.10">
    <property type="match status" value="1"/>
</dbReference>
<reference evidence="7 8" key="1">
    <citation type="submission" date="2016-10" db="EMBL/GenBank/DDBJ databases">
        <authorList>
            <person name="de Groot N.N."/>
        </authorList>
    </citation>
    <scope>NUCLEOTIDE SEQUENCE [LARGE SCALE GENOMIC DNA]</scope>
    <source>
        <strain evidence="7 8">DSM 8537</strain>
    </source>
</reference>
<dbReference type="EMBL" id="FOPU01000009">
    <property type="protein sequence ID" value="SFH37869.1"/>
    <property type="molecule type" value="Genomic_DNA"/>
</dbReference>
<proteinExistence type="predicted"/>
<gene>
    <name evidence="7" type="ORF">SAMN04488021_10911</name>
</gene>
<name>A0A1I2ZK60_9RHOB</name>
<dbReference type="GO" id="GO:0016020">
    <property type="term" value="C:membrane"/>
    <property type="evidence" value="ECO:0007669"/>
    <property type="project" value="UniProtKB-SubCell"/>
</dbReference>
<dbReference type="Proteomes" id="UP000183635">
    <property type="component" value="Unassembled WGS sequence"/>
</dbReference>
<accession>A0A1I2ZK60</accession>
<evidence type="ECO:0000256" key="4">
    <source>
        <dbReference type="ARBA" id="ARBA00023136"/>
    </source>
</evidence>
<evidence type="ECO:0000256" key="5">
    <source>
        <dbReference type="SAM" id="MobiDB-lite"/>
    </source>
</evidence>
<sequence length="267" mass="28495">MSGRSSSALRDVALWGGAAAVVLIAHLGGALWVLHTAKAATPPGLPDPVFVDLAPIPEAATPPEEEETPEMAEAEPEPEPEVALPEPLPELEPVPDMNSLFEPPPDAVVLQKSERPKERPEPEPEPKKIVEKQPEPKKKEKKERAPEEQPARKATTQVRAQRSDRTAAPTADAGVASPRQVASWQSKVNAAVARHMKRTRIKGQGAIVVNLNFTVDPGGRVAGARLASSTGNAANDAALNRQVARMPRLPAHPSGKSITLTLPVRID</sequence>
<evidence type="ECO:0000256" key="6">
    <source>
        <dbReference type="SAM" id="Phobius"/>
    </source>
</evidence>
<evidence type="ECO:0000313" key="7">
    <source>
        <dbReference type="EMBL" id="SFH37869.1"/>
    </source>
</evidence>
<dbReference type="Pfam" id="PF13103">
    <property type="entry name" value="TonB_2"/>
    <property type="match status" value="1"/>
</dbReference>
<dbReference type="RefSeq" id="WP_074966829.1">
    <property type="nucleotide sequence ID" value="NZ_CBCRYP010000009.1"/>
</dbReference>
<protein>
    <submittedName>
        <fullName evidence="7">Protein TonB</fullName>
    </submittedName>
</protein>
<keyword evidence="4 6" id="KW-0472">Membrane</keyword>
<dbReference type="InterPro" id="IPR006260">
    <property type="entry name" value="TonB/TolA_C"/>
</dbReference>
<dbReference type="SUPFAM" id="SSF74653">
    <property type="entry name" value="TolA/TonB C-terminal domain"/>
    <property type="match status" value="1"/>
</dbReference>
<keyword evidence="3 6" id="KW-1133">Transmembrane helix</keyword>
<feature type="compositionally biased region" description="Acidic residues" evidence="5">
    <location>
        <begin position="63"/>
        <end position="80"/>
    </location>
</feature>
<dbReference type="NCBIfam" id="TIGR01352">
    <property type="entry name" value="tonB_Cterm"/>
    <property type="match status" value="1"/>
</dbReference>
<evidence type="ECO:0000313" key="8">
    <source>
        <dbReference type="Proteomes" id="UP000183635"/>
    </source>
</evidence>
<evidence type="ECO:0000256" key="3">
    <source>
        <dbReference type="ARBA" id="ARBA00022989"/>
    </source>
</evidence>
<comment type="subcellular location">
    <subcellularLocation>
        <location evidence="1">Membrane</location>
        <topology evidence="1">Single-pass membrane protein</topology>
    </subcellularLocation>
</comment>
<organism evidence="7 8">
    <name type="scientific">Paracoccus aminovorans</name>
    <dbReference type="NCBI Taxonomy" id="34004"/>
    <lineage>
        <taxon>Bacteria</taxon>
        <taxon>Pseudomonadati</taxon>
        <taxon>Pseudomonadota</taxon>
        <taxon>Alphaproteobacteria</taxon>
        <taxon>Rhodobacterales</taxon>
        <taxon>Paracoccaceae</taxon>
        <taxon>Paracoccus</taxon>
    </lineage>
</organism>
<dbReference type="OrthoDB" id="7777002at2"/>
<dbReference type="STRING" id="34004.SAMN04488021_10911"/>
<feature type="transmembrane region" description="Helical" evidence="6">
    <location>
        <begin position="12"/>
        <end position="34"/>
    </location>
</feature>
<feature type="region of interest" description="Disordered" evidence="5">
    <location>
        <begin position="57"/>
        <end position="180"/>
    </location>
</feature>
<evidence type="ECO:0000256" key="2">
    <source>
        <dbReference type="ARBA" id="ARBA00022692"/>
    </source>
</evidence>